<evidence type="ECO:0000256" key="1">
    <source>
        <dbReference type="SAM" id="MobiDB-lite"/>
    </source>
</evidence>
<evidence type="ECO:0000313" key="3">
    <source>
        <dbReference type="Proteomes" id="UP001500390"/>
    </source>
</evidence>
<sequence>MHLPTLEETNLSAAPRKGPTPMNENSTLDEATLARQALQESMDLRDQGHSDD</sequence>
<dbReference type="EMBL" id="BAABFX010000026">
    <property type="protein sequence ID" value="GAA4395656.1"/>
    <property type="molecule type" value="Genomic_DNA"/>
</dbReference>
<organism evidence="2 3">
    <name type="scientific">Ornithinibacter aureus</name>
    <dbReference type="NCBI Taxonomy" id="622664"/>
    <lineage>
        <taxon>Bacteria</taxon>
        <taxon>Bacillati</taxon>
        <taxon>Actinomycetota</taxon>
        <taxon>Actinomycetes</taxon>
        <taxon>Micrococcales</taxon>
        <taxon>Intrasporangiaceae</taxon>
        <taxon>Ornithinibacter</taxon>
    </lineage>
</organism>
<proteinExistence type="predicted"/>
<feature type="region of interest" description="Disordered" evidence="1">
    <location>
        <begin position="1"/>
        <end position="28"/>
    </location>
</feature>
<name>A0ABP8JSX6_9MICO</name>
<gene>
    <name evidence="2" type="ORF">GCM10023153_17860</name>
</gene>
<comment type="caution">
    <text evidence="2">The sequence shown here is derived from an EMBL/GenBank/DDBJ whole genome shotgun (WGS) entry which is preliminary data.</text>
</comment>
<accession>A0ABP8JSX6</accession>
<protein>
    <submittedName>
        <fullName evidence="2">Uncharacterized protein</fullName>
    </submittedName>
</protein>
<keyword evidence="3" id="KW-1185">Reference proteome</keyword>
<reference evidence="3" key="1">
    <citation type="journal article" date="2019" name="Int. J. Syst. Evol. Microbiol.">
        <title>The Global Catalogue of Microorganisms (GCM) 10K type strain sequencing project: providing services to taxonomists for standard genome sequencing and annotation.</title>
        <authorList>
            <consortium name="The Broad Institute Genomics Platform"/>
            <consortium name="The Broad Institute Genome Sequencing Center for Infectious Disease"/>
            <person name="Wu L."/>
            <person name="Ma J."/>
        </authorList>
    </citation>
    <scope>NUCLEOTIDE SEQUENCE [LARGE SCALE GENOMIC DNA]</scope>
    <source>
        <strain evidence="3">JCM 17738</strain>
    </source>
</reference>
<evidence type="ECO:0000313" key="2">
    <source>
        <dbReference type="EMBL" id="GAA4395656.1"/>
    </source>
</evidence>
<dbReference type="Proteomes" id="UP001500390">
    <property type="component" value="Unassembled WGS sequence"/>
</dbReference>